<feature type="region of interest" description="Disordered" evidence="1">
    <location>
        <begin position="50"/>
        <end position="94"/>
    </location>
</feature>
<dbReference type="Proteomes" id="UP001501442">
    <property type="component" value="Unassembled WGS sequence"/>
</dbReference>
<keyword evidence="2" id="KW-0472">Membrane</keyword>
<evidence type="ECO:0000256" key="2">
    <source>
        <dbReference type="SAM" id="Phobius"/>
    </source>
</evidence>
<evidence type="ECO:0000313" key="3">
    <source>
        <dbReference type="EMBL" id="GAA4625232.1"/>
    </source>
</evidence>
<keyword evidence="2" id="KW-1133">Transmembrane helix</keyword>
<evidence type="ECO:0000313" key="4">
    <source>
        <dbReference type="Proteomes" id="UP001501442"/>
    </source>
</evidence>
<gene>
    <name evidence="3" type="ORF">GCM10023196_028610</name>
</gene>
<keyword evidence="4" id="KW-1185">Reference proteome</keyword>
<feature type="transmembrane region" description="Helical" evidence="2">
    <location>
        <begin position="20"/>
        <end position="41"/>
    </location>
</feature>
<comment type="caution">
    <text evidence="3">The sequence shown here is derived from an EMBL/GenBank/DDBJ whole genome shotgun (WGS) entry which is preliminary data.</text>
</comment>
<evidence type="ECO:0000256" key="1">
    <source>
        <dbReference type="SAM" id="MobiDB-lite"/>
    </source>
</evidence>
<name>A0ABP8UAK3_9ACTN</name>
<accession>A0ABP8UAK3</accession>
<sequence>MGKQLTPRANGRTKSPITGLRSWIVLITAGSAGVLTAATSWNPAPAAAAYRAPGPDAAHPAHQNALPHVQPSPSTSAVTDGGGTNVTVGPDRDDDNRRFFDDRFFDDGPFKTRRHLEFTGAIGFPEVAIGCFFDPDSRGADRHGRRVVCVETAGHPPIFAHTRIRGRDFFDGRFRRFRHRNVH</sequence>
<keyword evidence="2" id="KW-0812">Transmembrane</keyword>
<dbReference type="EMBL" id="BAABHK010000003">
    <property type="protein sequence ID" value="GAA4625232.1"/>
    <property type="molecule type" value="Genomic_DNA"/>
</dbReference>
<protein>
    <submittedName>
        <fullName evidence="3">Uncharacterized protein</fullName>
    </submittedName>
</protein>
<reference evidence="4" key="1">
    <citation type="journal article" date="2019" name="Int. J. Syst. Evol. Microbiol.">
        <title>The Global Catalogue of Microorganisms (GCM) 10K type strain sequencing project: providing services to taxonomists for standard genome sequencing and annotation.</title>
        <authorList>
            <consortium name="The Broad Institute Genomics Platform"/>
            <consortium name="The Broad Institute Genome Sequencing Center for Infectious Disease"/>
            <person name="Wu L."/>
            <person name="Ma J."/>
        </authorList>
    </citation>
    <scope>NUCLEOTIDE SEQUENCE [LARGE SCALE GENOMIC DNA]</scope>
    <source>
        <strain evidence="4">JCM 17939</strain>
    </source>
</reference>
<proteinExistence type="predicted"/>
<organism evidence="3 4">
    <name type="scientific">Actinoallomurus vinaceus</name>
    <dbReference type="NCBI Taxonomy" id="1080074"/>
    <lineage>
        <taxon>Bacteria</taxon>
        <taxon>Bacillati</taxon>
        <taxon>Actinomycetota</taxon>
        <taxon>Actinomycetes</taxon>
        <taxon>Streptosporangiales</taxon>
        <taxon>Thermomonosporaceae</taxon>
        <taxon>Actinoallomurus</taxon>
    </lineage>
</organism>